<proteinExistence type="inferred from homology"/>
<dbReference type="EMBL" id="CACRXK020016594">
    <property type="protein sequence ID" value="CAB4030054.1"/>
    <property type="molecule type" value="Genomic_DNA"/>
</dbReference>
<evidence type="ECO:0000256" key="1">
    <source>
        <dbReference type="ARBA" id="ARBA00004496"/>
    </source>
</evidence>
<evidence type="ECO:0000313" key="7">
    <source>
        <dbReference type="EMBL" id="CAB4030054.1"/>
    </source>
</evidence>
<organism evidence="7 8">
    <name type="scientific">Paramuricea clavata</name>
    <name type="common">Red gorgonian</name>
    <name type="synonym">Violescent sea-whip</name>
    <dbReference type="NCBI Taxonomy" id="317549"/>
    <lineage>
        <taxon>Eukaryota</taxon>
        <taxon>Metazoa</taxon>
        <taxon>Cnidaria</taxon>
        <taxon>Anthozoa</taxon>
        <taxon>Octocorallia</taxon>
        <taxon>Malacalcyonacea</taxon>
        <taxon>Plexauridae</taxon>
        <taxon>Paramuricea</taxon>
    </lineage>
</organism>
<keyword evidence="6" id="KW-0067">ATP-binding</keyword>
<dbReference type="Pfam" id="PF05729">
    <property type="entry name" value="NACHT"/>
    <property type="match status" value="1"/>
</dbReference>
<dbReference type="GO" id="GO:0005829">
    <property type="term" value="C:cytosol"/>
    <property type="evidence" value="ECO:0007669"/>
    <property type="project" value="UniProtKB-SubCell"/>
</dbReference>
<accession>A0A6S7JIP4</accession>
<dbReference type="PANTHER" id="PTHR45690">
    <property type="entry name" value="NACHT, LRR AND PYD DOMAINS-CONTAINING PROTEIN 12"/>
    <property type="match status" value="1"/>
</dbReference>
<dbReference type="Proteomes" id="UP001152795">
    <property type="component" value="Unassembled WGS sequence"/>
</dbReference>
<dbReference type="PROSITE" id="PS50837">
    <property type="entry name" value="NACHT"/>
    <property type="match status" value="1"/>
</dbReference>
<comment type="similarity">
    <text evidence="2">Belongs to the NLRP family.</text>
</comment>
<evidence type="ECO:0000256" key="2">
    <source>
        <dbReference type="ARBA" id="ARBA00008665"/>
    </source>
</evidence>
<name>A0A6S7JIP4_PARCT</name>
<keyword evidence="8" id="KW-1185">Reference proteome</keyword>
<dbReference type="Gene3D" id="3.40.50.300">
    <property type="entry name" value="P-loop containing nucleotide triphosphate hydrolases"/>
    <property type="match status" value="1"/>
</dbReference>
<evidence type="ECO:0000256" key="6">
    <source>
        <dbReference type="ARBA" id="ARBA00022840"/>
    </source>
</evidence>
<gene>
    <name evidence="7" type="ORF">PACLA_8A087297</name>
</gene>
<keyword evidence="4" id="KW-0677">Repeat</keyword>
<dbReference type="SMART" id="SM00368">
    <property type="entry name" value="LRR_RI"/>
    <property type="match status" value="10"/>
</dbReference>
<keyword evidence="3" id="KW-0963">Cytoplasm</keyword>
<evidence type="ECO:0000313" key="8">
    <source>
        <dbReference type="Proteomes" id="UP001152795"/>
    </source>
</evidence>
<dbReference type="GO" id="GO:0005524">
    <property type="term" value="F:ATP binding"/>
    <property type="evidence" value="ECO:0007669"/>
    <property type="project" value="UniProtKB-KW"/>
</dbReference>
<evidence type="ECO:0000256" key="5">
    <source>
        <dbReference type="ARBA" id="ARBA00022741"/>
    </source>
</evidence>
<sequence>SWTSENGKFSCSVDAKSTATYKRQVDQACFARYDQAYNSPVPLYGFVPLSIGLPVLVSVIYSLIVRIRVDEIESRHERQTDGEAENHGQDRKTVNVFYCYFVHLVVRALFGIILTVLQYTYFYPNGFDFKFSCNLPTTDQIRSNINTPKNASRKLNSTSVKCENATASGKWVSGVFVSATNGIVASVILVEVIYLLPRLPMFNRHSGWNCDSEFVVDYFLGKQYVSGERQPLRSIENNPPPCSIQAYSTQDSVTQACSTVNNSIQESRNQDCSSQDYSNQDANAHDGCSTVDNNIQDCGSQDCSYQDYSTPDATTRGCSTVDNNIQDSRTKDSINFYKEQVLNRSRAPDIIYGPNADINDLYIDVVIHTERAKHKFTKNMKRHEIYDVYMKVPPTSIRLEKIKDLFQPNEDTKGNFPRSILAIGRPGIGKTILTEKILRDWADGIDNYYSDKIAFFFKFRWFNNKNLENISLKTFLQFGTELSDEKFESIYHEIVKEPQRAILIFDGLDEFHGNPINCLDQSRMIPNDPKTCMSVMNLFVKLVLGHMLKEATVLVTSRPTADHFYSRLDFDRNVEIIGFTSEKIEEYVTKFCDNNNTSNLKPKIWNHIESSTELLNLCYIPVNSFIVCVTLSGCLSDPEYDGCALPTTLTELYQRAINHFEKHHQRNEGGNSTAQEALKELKRLAFLGMENVQLVFEQESFDEQMKKSGLVNCLSNPIFPLQTQFCFIHLTIQEFLAALHVTETLAPPEIKKFISDHVGSGKWHLVLQFLAGLLGKKIKKFDTEYKNCVWAFPENLLKETYGKIILDYNEVFMMKFLREVDDEEITEKVCETTSLNDVVNVSGSKYKCSLSEMAAVIFVCKHMKKLAIFKLDANNADCLSEVLELLRKRCLKQLYLSGNNRSPKHHNIVEMQQVFSALMELNCTLEHKETELTLLQLSGFRMTTEDLSTMCNFFRNGHASQLECLDLSRNEINSDDISKLRKAHNNGHCPNLTDLVLSGNNFGDEGASVLWDTLIKWFPKLNRLDVNKCKFTDQCIPKLVKALQDECCQLTVLLLLDNAIGDKGACMFFEDALTNEHCKLTKLDLTRCKLTGQCIPSLCKALQDEHCQLTSLSLSSKGETCIGDEGACMLFKDALTNEHCKLTELDLDECSLTDQCIPSLCNTLQDERCQLTVLSLGRNCISDVGACMLFEDALTNEHCKFTELDFTHCVLTDRCIPSLCKALQDEHCQLTSLSLSSNDIGDEGVCMLFKDAPTNEHCKLTELNITGCLLTDQCIPSLSEALQDEHCVLTKLWIIGDFTKKDKKLLRDIENYETCKARGLIIDI</sequence>
<comment type="subcellular location">
    <subcellularLocation>
        <location evidence="1">Cytoplasm</location>
    </subcellularLocation>
</comment>
<evidence type="ECO:0000256" key="3">
    <source>
        <dbReference type="ARBA" id="ARBA00022490"/>
    </source>
</evidence>
<dbReference type="InterPro" id="IPR032675">
    <property type="entry name" value="LRR_dom_sf"/>
</dbReference>
<dbReference type="Pfam" id="PF13516">
    <property type="entry name" value="LRR_6"/>
    <property type="match status" value="3"/>
</dbReference>
<dbReference type="Gene3D" id="1.20.1440.80">
    <property type="entry name" value="Gap junction channel protein cysteine-rich domain"/>
    <property type="match status" value="1"/>
</dbReference>
<feature type="non-terminal residue" evidence="7">
    <location>
        <position position="1"/>
    </location>
</feature>
<dbReference type="OrthoDB" id="120976at2759"/>
<dbReference type="Gene3D" id="3.80.10.10">
    <property type="entry name" value="Ribonuclease Inhibitor"/>
    <property type="match status" value="4"/>
</dbReference>
<comment type="caution">
    <text evidence="7">The sequence shown here is derived from an EMBL/GenBank/DDBJ whole genome shotgun (WGS) entry which is preliminary data.</text>
</comment>
<dbReference type="SUPFAM" id="SSF52047">
    <property type="entry name" value="RNI-like"/>
    <property type="match status" value="2"/>
</dbReference>
<dbReference type="InterPro" id="IPR007111">
    <property type="entry name" value="NACHT_NTPase"/>
</dbReference>
<dbReference type="InterPro" id="IPR001611">
    <property type="entry name" value="Leu-rich_rpt"/>
</dbReference>
<dbReference type="SUPFAM" id="SSF52540">
    <property type="entry name" value="P-loop containing nucleoside triphosphate hydrolases"/>
    <property type="match status" value="1"/>
</dbReference>
<dbReference type="InterPro" id="IPR050637">
    <property type="entry name" value="NLRP_innate_immun_reg"/>
</dbReference>
<dbReference type="PANTHER" id="PTHR45690:SF19">
    <property type="entry name" value="NACHT, LRR AND PYD DOMAINS-CONTAINING PROTEIN 3"/>
    <property type="match status" value="1"/>
</dbReference>
<dbReference type="Pfam" id="PF00560">
    <property type="entry name" value="LRR_1"/>
    <property type="match status" value="1"/>
</dbReference>
<dbReference type="InterPro" id="IPR038359">
    <property type="entry name" value="Connexin_N_sf"/>
</dbReference>
<dbReference type="InterPro" id="IPR027417">
    <property type="entry name" value="P-loop_NTPase"/>
</dbReference>
<keyword evidence="5" id="KW-0547">Nucleotide-binding</keyword>
<protein>
    <submittedName>
        <fullName evidence="7">NACHT, LRR and PYD domains-containing 14-like</fullName>
    </submittedName>
</protein>
<dbReference type="PROSITE" id="PS51450">
    <property type="entry name" value="LRR"/>
    <property type="match status" value="1"/>
</dbReference>
<evidence type="ECO:0000256" key="4">
    <source>
        <dbReference type="ARBA" id="ARBA00022737"/>
    </source>
</evidence>
<reference evidence="7" key="1">
    <citation type="submission" date="2020-04" db="EMBL/GenBank/DDBJ databases">
        <authorList>
            <person name="Alioto T."/>
            <person name="Alioto T."/>
            <person name="Gomez Garrido J."/>
        </authorList>
    </citation>
    <scope>NUCLEOTIDE SEQUENCE</scope>
    <source>
        <strain evidence="7">A484AB</strain>
    </source>
</reference>